<dbReference type="Pfam" id="PF00722">
    <property type="entry name" value="Glyco_hydro_16"/>
    <property type="match status" value="1"/>
</dbReference>
<dbReference type="GO" id="GO:0004553">
    <property type="term" value="F:hydrolase activity, hydrolyzing O-glycosyl compounds"/>
    <property type="evidence" value="ECO:0007669"/>
    <property type="project" value="InterPro"/>
</dbReference>
<evidence type="ECO:0000313" key="3">
    <source>
        <dbReference type="EMBL" id="ROO86415.1"/>
    </source>
</evidence>
<keyword evidence="4" id="KW-1185">Reference proteome</keyword>
<organism evidence="3 4">
    <name type="scientific">Actinocorallia herbida</name>
    <dbReference type="NCBI Taxonomy" id="58109"/>
    <lineage>
        <taxon>Bacteria</taxon>
        <taxon>Bacillati</taxon>
        <taxon>Actinomycetota</taxon>
        <taxon>Actinomycetes</taxon>
        <taxon>Streptosporangiales</taxon>
        <taxon>Thermomonosporaceae</taxon>
        <taxon>Actinocorallia</taxon>
    </lineage>
</organism>
<keyword evidence="3" id="KW-0378">Hydrolase</keyword>
<dbReference type="SUPFAM" id="SSF49899">
    <property type="entry name" value="Concanavalin A-like lectins/glucanases"/>
    <property type="match status" value="1"/>
</dbReference>
<dbReference type="InterPro" id="IPR000757">
    <property type="entry name" value="Beta-glucanase-like"/>
</dbReference>
<evidence type="ECO:0000256" key="1">
    <source>
        <dbReference type="ARBA" id="ARBA00006865"/>
    </source>
</evidence>
<feature type="domain" description="GH16" evidence="2">
    <location>
        <begin position="28"/>
        <end position="281"/>
    </location>
</feature>
<reference evidence="3 4" key="1">
    <citation type="submission" date="2018-11" db="EMBL/GenBank/DDBJ databases">
        <title>Sequencing the genomes of 1000 actinobacteria strains.</title>
        <authorList>
            <person name="Klenk H.-P."/>
        </authorList>
    </citation>
    <scope>NUCLEOTIDE SEQUENCE [LARGE SCALE GENOMIC DNA]</scope>
    <source>
        <strain evidence="3 4">DSM 44254</strain>
    </source>
</reference>
<dbReference type="Proteomes" id="UP000272400">
    <property type="component" value="Unassembled WGS sequence"/>
</dbReference>
<dbReference type="CDD" id="cd08023">
    <property type="entry name" value="GH16_laminarinase_like"/>
    <property type="match status" value="1"/>
</dbReference>
<accession>A0A3N1CYR7</accession>
<dbReference type="PANTHER" id="PTHR10963">
    <property type="entry name" value="GLYCOSYL HYDROLASE-RELATED"/>
    <property type="match status" value="1"/>
</dbReference>
<evidence type="ECO:0000259" key="2">
    <source>
        <dbReference type="PROSITE" id="PS51762"/>
    </source>
</evidence>
<comment type="similarity">
    <text evidence="1">Belongs to the glycosyl hydrolase 16 family.</text>
</comment>
<dbReference type="GO" id="GO:0005975">
    <property type="term" value="P:carbohydrate metabolic process"/>
    <property type="evidence" value="ECO:0007669"/>
    <property type="project" value="InterPro"/>
</dbReference>
<evidence type="ECO:0000313" key="4">
    <source>
        <dbReference type="Proteomes" id="UP000272400"/>
    </source>
</evidence>
<gene>
    <name evidence="3" type="ORF">EDD29_3982</name>
</gene>
<proteinExistence type="inferred from homology"/>
<dbReference type="InterPro" id="IPR050546">
    <property type="entry name" value="Glycosyl_Hydrlase_16"/>
</dbReference>
<dbReference type="Gene3D" id="2.60.120.200">
    <property type="match status" value="1"/>
</dbReference>
<dbReference type="PANTHER" id="PTHR10963:SF55">
    <property type="entry name" value="GLYCOSIDE HYDROLASE FAMILY 16 PROTEIN"/>
    <property type="match status" value="1"/>
</dbReference>
<protein>
    <submittedName>
        <fullName evidence="3">Glycosyl hydrolase family 16</fullName>
    </submittedName>
</protein>
<dbReference type="InterPro" id="IPR013320">
    <property type="entry name" value="ConA-like_dom_sf"/>
</dbReference>
<name>A0A3N1CYR7_9ACTN</name>
<dbReference type="AlphaFoldDB" id="A0A3N1CYR7"/>
<dbReference type="EMBL" id="RJKE01000001">
    <property type="protein sequence ID" value="ROO86415.1"/>
    <property type="molecule type" value="Genomic_DNA"/>
</dbReference>
<dbReference type="PROSITE" id="PS51762">
    <property type="entry name" value="GH16_2"/>
    <property type="match status" value="1"/>
</dbReference>
<dbReference type="OrthoDB" id="9809583at2"/>
<sequence length="281" mass="30533">MRNQVQRVVVAAGVAVAAVGGTAVVVRGDVPGIALPAAVLGGERGVRLVWSDEFTGKAGAKPAASRWIIETGTPDTGELEYNSRDNVGLDGKGNLVITARKKASHGKKYTSARITTEGKFSTTHGRITARVKSPDGKGLWPAFWMLGADYLSNPWPDCGEIDIMERRGDHKRRAHATIHGPGYSGVGLTKQYKLQPDKKSFSKAFHTFTIDWTAQSIVWKVDGVRVHTVKRSAVPGEWVFDDPFFLVLNLAVGGPFPGSPNTKTPFPAKMLVDYVRVYQFT</sequence>
<comment type="caution">
    <text evidence="3">The sequence shown here is derived from an EMBL/GenBank/DDBJ whole genome shotgun (WGS) entry which is preliminary data.</text>
</comment>
<dbReference type="RefSeq" id="WP_123665815.1">
    <property type="nucleotide sequence ID" value="NZ_RJKE01000001.1"/>
</dbReference>